<dbReference type="Pfam" id="PF03088">
    <property type="entry name" value="Str_synth"/>
    <property type="match status" value="1"/>
</dbReference>
<evidence type="ECO:0000256" key="4">
    <source>
        <dbReference type="ARBA" id="ARBA00023180"/>
    </source>
</evidence>
<comment type="subcellular location">
    <subcellularLocation>
        <location evidence="1">Vacuole</location>
    </subcellularLocation>
</comment>
<evidence type="ECO:0000256" key="3">
    <source>
        <dbReference type="ARBA" id="ARBA00022554"/>
    </source>
</evidence>
<accession>A0A803L5K0</accession>
<evidence type="ECO:0000256" key="1">
    <source>
        <dbReference type="ARBA" id="ARBA00004116"/>
    </source>
</evidence>
<dbReference type="PANTHER" id="PTHR10426:SF86">
    <property type="entry name" value="PROTEIN STRICTOSIDINE SYNTHASE-LIKE 10-LIKE"/>
    <property type="match status" value="1"/>
</dbReference>
<dbReference type="GO" id="GO:0016787">
    <property type="term" value="F:hydrolase activity"/>
    <property type="evidence" value="ECO:0007669"/>
    <property type="project" value="TreeGrafter"/>
</dbReference>
<feature type="domain" description="Strictosidine synthase conserved region" evidence="6">
    <location>
        <begin position="169"/>
        <end position="254"/>
    </location>
</feature>
<feature type="signal peptide" evidence="5">
    <location>
        <begin position="1"/>
        <end position="21"/>
    </location>
</feature>
<dbReference type="InterPro" id="IPR018119">
    <property type="entry name" value="Strictosidine_synth_cons-reg"/>
</dbReference>
<dbReference type="Gene3D" id="2.120.10.30">
    <property type="entry name" value="TolB, C-terminal domain"/>
    <property type="match status" value="1"/>
</dbReference>
<dbReference type="Proteomes" id="UP000596660">
    <property type="component" value="Unplaced"/>
</dbReference>
<sequence length="336" mass="37715">MQKLAILCFLLIFLNNFIVQAQSQFPYFRRGHIPGTQIPRFERHPQGRQYHRLQLGLGATGAESIAFDCEGDGPYVGVSDGRILKWQGHSVGWTVFAITNPKRSNTCNGLNDSPAEQNCGRPLGLKFNTATCELYITDSSVGLVKLDRKGGVATPIATSAEGVTFRFLNTLDIDSETGHVYFTDSSFRYHRWEFRSINRSDRSGRLLRYDPKTKRVTVLLRGLSFANGVALSKNKDFILVTETTTYQVQKYWLTGLKAGTAELFIQLSGRPDNINRNTNGDFWISQNPTKPIKVNESGTILESLDTDIIVDASDVTEFHNNLWIGSVIQNYIIYTS</sequence>
<evidence type="ECO:0000259" key="6">
    <source>
        <dbReference type="Pfam" id="PF03088"/>
    </source>
</evidence>
<dbReference type="SUPFAM" id="SSF63829">
    <property type="entry name" value="Calcium-dependent phosphotriesterase"/>
    <property type="match status" value="1"/>
</dbReference>
<proteinExistence type="inferred from homology"/>
<protein>
    <recommendedName>
        <fullName evidence="6">Strictosidine synthase conserved region domain-containing protein</fullName>
    </recommendedName>
</protein>
<dbReference type="GO" id="GO:0012505">
    <property type="term" value="C:endomembrane system"/>
    <property type="evidence" value="ECO:0007669"/>
    <property type="project" value="TreeGrafter"/>
</dbReference>
<keyword evidence="3" id="KW-0926">Vacuole</keyword>
<organism evidence="7 8">
    <name type="scientific">Chenopodium quinoa</name>
    <name type="common">Quinoa</name>
    <dbReference type="NCBI Taxonomy" id="63459"/>
    <lineage>
        <taxon>Eukaryota</taxon>
        <taxon>Viridiplantae</taxon>
        <taxon>Streptophyta</taxon>
        <taxon>Embryophyta</taxon>
        <taxon>Tracheophyta</taxon>
        <taxon>Spermatophyta</taxon>
        <taxon>Magnoliopsida</taxon>
        <taxon>eudicotyledons</taxon>
        <taxon>Gunneridae</taxon>
        <taxon>Pentapetalae</taxon>
        <taxon>Caryophyllales</taxon>
        <taxon>Chenopodiaceae</taxon>
        <taxon>Chenopodioideae</taxon>
        <taxon>Atripliceae</taxon>
        <taxon>Chenopodium</taxon>
    </lineage>
</organism>
<keyword evidence="8" id="KW-1185">Reference proteome</keyword>
<dbReference type="InterPro" id="IPR011042">
    <property type="entry name" value="6-blade_b-propeller_TolB-like"/>
</dbReference>
<evidence type="ECO:0000313" key="7">
    <source>
        <dbReference type="EnsemblPlants" id="AUR62007139-RA:cds"/>
    </source>
</evidence>
<dbReference type="PANTHER" id="PTHR10426">
    <property type="entry name" value="STRICTOSIDINE SYNTHASE-RELATED"/>
    <property type="match status" value="1"/>
</dbReference>
<dbReference type="Gramene" id="AUR62007139-RA">
    <property type="protein sequence ID" value="AUR62007139-RA:cds"/>
    <property type="gene ID" value="AUR62007139"/>
</dbReference>
<keyword evidence="5" id="KW-0732">Signal</keyword>
<feature type="chain" id="PRO_5030612925" description="Strictosidine synthase conserved region domain-containing protein" evidence="5">
    <location>
        <begin position="22"/>
        <end position="336"/>
    </location>
</feature>
<evidence type="ECO:0000313" key="8">
    <source>
        <dbReference type="Proteomes" id="UP000596660"/>
    </source>
</evidence>
<reference evidence="7" key="1">
    <citation type="journal article" date="2017" name="Nature">
        <title>The genome of Chenopodium quinoa.</title>
        <authorList>
            <person name="Jarvis D.E."/>
            <person name="Ho Y.S."/>
            <person name="Lightfoot D.J."/>
            <person name="Schmoeckel S.M."/>
            <person name="Li B."/>
            <person name="Borm T.J.A."/>
            <person name="Ohyanagi H."/>
            <person name="Mineta K."/>
            <person name="Michell C.T."/>
            <person name="Saber N."/>
            <person name="Kharbatia N.M."/>
            <person name="Rupper R.R."/>
            <person name="Sharp A.R."/>
            <person name="Dally N."/>
            <person name="Boughton B.A."/>
            <person name="Woo Y.H."/>
            <person name="Gao G."/>
            <person name="Schijlen E.G.W.M."/>
            <person name="Guo X."/>
            <person name="Momin A.A."/>
            <person name="Negrao S."/>
            <person name="Al-Babili S."/>
            <person name="Gehring C."/>
            <person name="Roessner U."/>
            <person name="Jung C."/>
            <person name="Murphy K."/>
            <person name="Arold S.T."/>
            <person name="Gojobori T."/>
            <person name="van der Linden C.G."/>
            <person name="van Loo E.N."/>
            <person name="Jellen E.N."/>
            <person name="Maughan P.J."/>
            <person name="Tester M."/>
        </authorList>
    </citation>
    <scope>NUCLEOTIDE SEQUENCE [LARGE SCALE GENOMIC DNA]</scope>
    <source>
        <strain evidence="7">cv. PI 614886</strain>
    </source>
</reference>
<dbReference type="OMA" id="NIVTCEL"/>
<evidence type="ECO:0000256" key="5">
    <source>
        <dbReference type="SAM" id="SignalP"/>
    </source>
</evidence>
<evidence type="ECO:0000256" key="2">
    <source>
        <dbReference type="ARBA" id="ARBA00009191"/>
    </source>
</evidence>
<dbReference type="AlphaFoldDB" id="A0A803L5K0"/>
<keyword evidence="4" id="KW-0325">Glycoprotein</keyword>
<name>A0A803L5K0_CHEQI</name>
<reference evidence="7" key="2">
    <citation type="submission" date="2021-03" db="UniProtKB">
        <authorList>
            <consortium name="EnsemblPlants"/>
        </authorList>
    </citation>
    <scope>IDENTIFICATION</scope>
</reference>
<dbReference type="GO" id="GO:0005773">
    <property type="term" value="C:vacuole"/>
    <property type="evidence" value="ECO:0007669"/>
    <property type="project" value="UniProtKB-SubCell"/>
</dbReference>
<dbReference type="EnsemblPlants" id="AUR62007139-RA">
    <property type="protein sequence ID" value="AUR62007139-RA:cds"/>
    <property type="gene ID" value="AUR62007139"/>
</dbReference>
<comment type="similarity">
    <text evidence="2">Belongs to the strictosidine synthase family.</text>
</comment>